<dbReference type="SUPFAM" id="SSF46689">
    <property type="entry name" value="Homeodomain-like"/>
    <property type="match status" value="1"/>
</dbReference>
<dbReference type="Pfam" id="PF00440">
    <property type="entry name" value="TetR_N"/>
    <property type="match status" value="1"/>
</dbReference>
<dbReference type="GO" id="GO:0003700">
    <property type="term" value="F:DNA-binding transcription factor activity"/>
    <property type="evidence" value="ECO:0007669"/>
    <property type="project" value="TreeGrafter"/>
</dbReference>
<dbReference type="SUPFAM" id="SSF48498">
    <property type="entry name" value="Tetracyclin repressor-like, C-terminal domain"/>
    <property type="match status" value="1"/>
</dbReference>
<feature type="domain" description="HTH tetR-type" evidence="6">
    <location>
        <begin position="24"/>
        <end position="82"/>
    </location>
</feature>
<keyword evidence="1" id="KW-0805">Transcription regulation</keyword>
<feature type="DNA-binding region" description="H-T-H motif" evidence="4">
    <location>
        <begin position="45"/>
        <end position="64"/>
    </location>
</feature>
<evidence type="ECO:0000256" key="2">
    <source>
        <dbReference type="ARBA" id="ARBA00023125"/>
    </source>
</evidence>
<accession>Q8GNI4</accession>
<proteinExistence type="predicted"/>
<sequence length="246" mass="27331">MPARQTSRPRARRQTSQARPYHHGDLRRVLIDAALQLAAEAAEVSVREAARRAAVSPGAPFRHFPNRDALMAAVAGEAHGRFRAEIEKALGEAPAADPLGRFRAFGLAYLRWGDAQSRTFRDHLHGALFRPWQLRGLTRDNAELIALTEQMLAEAAEQGLLPSADLKRIQIAGRALVYGFARMNLDGHFFPRWGVEEGEVERMAEGVMRPVHRRDCQALASPAARNKRRSDRGARCLSLDCSVTVL</sequence>
<dbReference type="InterPro" id="IPR036271">
    <property type="entry name" value="Tet_transcr_reg_TetR-rel_C_sf"/>
</dbReference>
<evidence type="ECO:0000259" key="6">
    <source>
        <dbReference type="PROSITE" id="PS50977"/>
    </source>
</evidence>
<evidence type="ECO:0000256" key="1">
    <source>
        <dbReference type="ARBA" id="ARBA00023015"/>
    </source>
</evidence>
<dbReference type="PROSITE" id="PS50977">
    <property type="entry name" value="HTH_TETR_2"/>
    <property type="match status" value="1"/>
</dbReference>
<dbReference type="GO" id="GO:0000976">
    <property type="term" value="F:transcription cis-regulatory region binding"/>
    <property type="evidence" value="ECO:0007669"/>
    <property type="project" value="TreeGrafter"/>
</dbReference>
<keyword evidence="2 4" id="KW-0238">DNA-binding</keyword>
<dbReference type="InterPro" id="IPR009057">
    <property type="entry name" value="Homeodomain-like_sf"/>
</dbReference>
<organism evidence="7">
    <name type="scientific">Bradyrhizobium japonicum</name>
    <dbReference type="NCBI Taxonomy" id="375"/>
    <lineage>
        <taxon>Bacteria</taxon>
        <taxon>Pseudomonadati</taxon>
        <taxon>Pseudomonadota</taxon>
        <taxon>Alphaproteobacteria</taxon>
        <taxon>Hyphomicrobiales</taxon>
        <taxon>Nitrobacteraceae</taxon>
        <taxon>Bradyrhizobium</taxon>
    </lineage>
</organism>
<keyword evidence="3" id="KW-0804">Transcription</keyword>
<evidence type="ECO:0000256" key="3">
    <source>
        <dbReference type="ARBA" id="ARBA00023163"/>
    </source>
</evidence>
<reference evidence="7" key="1">
    <citation type="submission" date="2002-10" db="EMBL/GenBank/DDBJ databases">
        <title>A TnKPK2 insertion in the Bradyrhizobium japonicum opuB gene causes slow growth and delayed and ineffective nodulation on soybeans.</title>
        <authorList>
            <person name="Wiedemann G."/>
            <person name="Mueller P."/>
        </authorList>
    </citation>
    <scope>NUCLEOTIDE SEQUENCE</scope>
    <source>
        <strain evidence="7">USDA110spc4</strain>
    </source>
</reference>
<protein>
    <submittedName>
        <fullName evidence="7">Putative transcriptional regulator</fullName>
    </submittedName>
</protein>
<dbReference type="PANTHER" id="PTHR30055:SF201">
    <property type="entry name" value="TRANSCRIPTIONAL REGULATORY PROTEIN"/>
    <property type="match status" value="1"/>
</dbReference>
<dbReference type="InterPro" id="IPR025996">
    <property type="entry name" value="MT1864/Rv1816-like_C"/>
</dbReference>
<evidence type="ECO:0000256" key="4">
    <source>
        <dbReference type="PROSITE-ProRule" id="PRU00335"/>
    </source>
</evidence>
<dbReference type="AlphaFoldDB" id="Q8GNI4"/>
<evidence type="ECO:0000313" key="7">
    <source>
        <dbReference type="EMBL" id="AAN61001.1"/>
    </source>
</evidence>
<dbReference type="Pfam" id="PF13305">
    <property type="entry name" value="TetR_C_33"/>
    <property type="match status" value="1"/>
</dbReference>
<evidence type="ECO:0000256" key="5">
    <source>
        <dbReference type="SAM" id="MobiDB-lite"/>
    </source>
</evidence>
<feature type="region of interest" description="Disordered" evidence="5">
    <location>
        <begin position="1"/>
        <end position="22"/>
    </location>
</feature>
<dbReference type="InterPro" id="IPR050109">
    <property type="entry name" value="HTH-type_TetR-like_transc_reg"/>
</dbReference>
<dbReference type="Gene3D" id="1.10.357.10">
    <property type="entry name" value="Tetracycline Repressor, domain 2"/>
    <property type="match status" value="1"/>
</dbReference>
<dbReference type="PANTHER" id="PTHR30055">
    <property type="entry name" value="HTH-TYPE TRANSCRIPTIONAL REGULATOR RUTR"/>
    <property type="match status" value="1"/>
</dbReference>
<dbReference type="EMBL" id="AF521588">
    <property type="protein sequence ID" value="AAN61001.1"/>
    <property type="molecule type" value="Genomic_DNA"/>
</dbReference>
<dbReference type="InterPro" id="IPR001647">
    <property type="entry name" value="HTH_TetR"/>
</dbReference>
<name>Q8GNI4_BRAJP</name>